<keyword evidence="4" id="KW-0804">Transcription</keyword>
<evidence type="ECO:0000256" key="3">
    <source>
        <dbReference type="ARBA" id="ARBA00022478"/>
    </source>
</evidence>
<reference evidence="7" key="1">
    <citation type="journal article" date="2023" name="Proc. Natl. Acad. Sci. U.S.A.">
        <title>Genomic and structural basis for evolution of tropane alkaloid biosynthesis.</title>
        <authorList>
            <person name="Wanga Y.-J."/>
            <person name="Taina T."/>
            <person name="Yua J.-Y."/>
            <person name="Lia J."/>
            <person name="Xua B."/>
            <person name="Chenc J."/>
            <person name="D'Auriad J.C."/>
            <person name="Huanga J.-P."/>
            <person name="Huanga S.-X."/>
        </authorList>
    </citation>
    <scope>NUCLEOTIDE SEQUENCE [LARGE SCALE GENOMIC DNA]</scope>
    <source>
        <strain evidence="7">cv. KIB-2019</strain>
    </source>
</reference>
<keyword evidence="7" id="KW-1185">Reference proteome</keyword>
<dbReference type="GO" id="GO:0000428">
    <property type="term" value="C:DNA-directed RNA polymerase complex"/>
    <property type="evidence" value="ECO:0007669"/>
    <property type="project" value="UniProtKB-KW"/>
</dbReference>
<evidence type="ECO:0000256" key="1">
    <source>
        <dbReference type="ARBA" id="ARBA00004604"/>
    </source>
</evidence>
<gene>
    <name evidence="6" type="ORF">K7X08_004855</name>
</gene>
<dbReference type="AlphaFoldDB" id="A0A9Q1RIJ4"/>
<protein>
    <submittedName>
        <fullName evidence="6">Uncharacterized protein</fullName>
    </submittedName>
</protein>
<dbReference type="Proteomes" id="UP001152561">
    <property type="component" value="Unassembled WGS sequence"/>
</dbReference>
<evidence type="ECO:0000256" key="4">
    <source>
        <dbReference type="ARBA" id="ARBA00023163"/>
    </source>
</evidence>
<keyword evidence="3" id="KW-0240">DNA-directed RNA polymerase</keyword>
<accession>A0A9Q1RIJ4</accession>
<dbReference type="Pfam" id="PF06870">
    <property type="entry name" value="RNA_pol_I_A49"/>
    <property type="match status" value="1"/>
</dbReference>
<comment type="similarity">
    <text evidence="2">Belongs to the eukaryotic RPA49/POLR1E RNA polymerase subunit family.</text>
</comment>
<dbReference type="OrthoDB" id="532500at2759"/>
<dbReference type="PANTHER" id="PTHR14440">
    <property type="entry name" value="DNA-DIRECTED RNA POLYMERASE I SUBUNIT RPA49"/>
    <property type="match status" value="1"/>
</dbReference>
<comment type="caution">
    <text evidence="6">The sequence shown here is derived from an EMBL/GenBank/DDBJ whole genome shotgun (WGS) entry which is preliminary data.</text>
</comment>
<evidence type="ECO:0000256" key="5">
    <source>
        <dbReference type="ARBA" id="ARBA00023242"/>
    </source>
</evidence>
<dbReference type="EMBL" id="JAJAGQ010000007">
    <property type="protein sequence ID" value="KAJ8558089.1"/>
    <property type="molecule type" value="Genomic_DNA"/>
</dbReference>
<sequence length="165" mass="19327">MGPFLEKLRIQRRVEDGAHTKRQRGICQKDENEKKRLAGILSFITHLVKFKDKHSMDGVSSSKHHKIPVILFQKFSSMFAIADSKRLPDEKRDLLISYVLVLTLFADDFHTDIDKDLRMSAVTLWPHYEYLGCKFVREKNVSFLFHLNFQLGGRDVVFNLSIFQR</sequence>
<proteinExistence type="inferred from homology"/>
<organism evidence="6 7">
    <name type="scientific">Anisodus acutangulus</name>
    <dbReference type="NCBI Taxonomy" id="402998"/>
    <lineage>
        <taxon>Eukaryota</taxon>
        <taxon>Viridiplantae</taxon>
        <taxon>Streptophyta</taxon>
        <taxon>Embryophyta</taxon>
        <taxon>Tracheophyta</taxon>
        <taxon>Spermatophyta</taxon>
        <taxon>Magnoliopsida</taxon>
        <taxon>eudicotyledons</taxon>
        <taxon>Gunneridae</taxon>
        <taxon>Pentapetalae</taxon>
        <taxon>asterids</taxon>
        <taxon>lamiids</taxon>
        <taxon>Solanales</taxon>
        <taxon>Solanaceae</taxon>
        <taxon>Solanoideae</taxon>
        <taxon>Hyoscyameae</taxon>
        <taxon>Anisodus</taxon>
    </lineage>
</organism>
<dbReference type="GO" id="GO:0003677">
    <property type="term" value="F:DNA binding"/>
    <property type="evidence" value="ECO:0007669"/>
    <property type="project" value="InterPro"/>
</dbReference>
<dbReference type="GO" id="GO:0006351">
    <property type="term" value="P:DNA-templated transcription"/>
    <property type="evidence" value="ECO:0007669"/>
    <property type="project" value="InterPro"/>
</dbReference>
<evidence type="ECO:0000256" key="2">
    <source>
        <dbReference type="ARBA" id="ARBA00009430"/>
    </source>
</evidence>
<dbReference type="GO" id="GO:0005730">
    <property type="term" value="C:nucleolus"/>
    <property type="evidence" value="ECO:0007669"/>
    <property type="project" value="UniProtKB-SubCell"/>
</dbReference>
<evidence type="ECO:0000313" key="7">
    <source>
        <dbReference type="Proteomes" id="UP001152561"/>
    </source>
</evidence>
<comment type="subcellular location">
    <subcellularLocation>
        <location evidence="1">Nucleus</location>
        <location evidence="1">Nucleolus</location>
    </subcellularLocation>
</comment>
<keyword evidence="5" id="KW-0539">Nucleus</keyword>
<dbReference type="InterPro" id="IPR009668">
    <property type="entry name" value="RNA_pol-assoc_fac_A49-like"/>
</dbReference>
<name>A0A9Q1RIJ4_9SOLA</name>
<evidence type="ECO:0000313" key="6">
    <source>
        <dbReference type="EMBL" id="KAJ8558089.1"/>
    </source>
</evidence>